<feature type="region of interest" description="Disordered" evidence="1">
    <location>
        <begin position="62"/>
        <end position="109"/>
    </location>
</feature>
<feature type="compositionally biased region" description="Acidic residues" evidence="1">
    <location>
        <begin position="65"/>
        <end position="76"/>
    </location>
</feature>
<organism evidence="2">
    <name type="scientific">Lotharella globosa</name>
    <dbReference type="NCBI Taxonomy" id="91324"/>
    <lineage>
        <taxon>Eukaryota</taxon>
        <taxon>Sar</taxon>
        <taxon>Rhizaria</taxon>
        <taxon>Cercozoa</taxon>
        <taxon>Chlorarachniophyceae</taxon>
        <taxon>Lotharella</taxon>
    </lineage>
</organism>
<name>A0A7S4DZJ7_9EUKA</name>
<feature type="compositionally biased region" description="Basic residues" evidence="1">
    <location>
        <begin position="94"/>
        <end position="109"/>
    </location>
</feature>
<evidence type="ECO:0000313" key="2">
    <source>
        <dbReference type="EMBL" id="CAE0680711.1"/>
    </source>
</evidence>
<feature type="compositionally biased region" description="Basic and acidic residues" evidence="1">
    <location>
        <begin position="77"/>
        <end position="86"/>
    </location>
</feature>
<protein>
    <submittedName>
        <fullName evidence="2">Uncharacterized protein</fullName>
    </submittedName>
</protein>
<gene>
    <name evidence="2" type="ORF">LGLO00237_LOCUS32498</name>
</gene>
<evidence type="ECO:0000256" key="1">
    <source>
        <dbReference type="SAM" id="MobiDB-lite"/>
    </source>
</evidence>
<proteinExistence type="predicted"/>
<dbReference type="EMBL" id="HBIV01046506">
    <property type="protein sequence ID" value="CAE0680711.1"/>
    <property type="molecule type" value="Transcribed_RNA"/>
</dbReference>
<accession>A0A7S4DZJ7</accession>
<sequence>MVYEDERHSPMSSLFPLVVCYSACASEYVTNNNRRYMSYGVKGMFLGPLLTTLLDLVIVELSSSQDEDSDTEEDATEKEATTKDAKAGGGKGTAKSHKQNKQQHKKARR</sequence>
<reference evidence="2" key="1">
    <citation type="submission" date="2021-01" db="EMBL/GenBank/DDBJ databases">
        <authorList>
            <person name="Corre E."/>
            <person name="Pelletier E."/>
            <person name="Niang G."/>
            <person name="Scheremetjew M."/>
            <person name="Finn R."/>
            <person name="Kale V."/>
            <person name="Holt S."/>
            <person name="Cochrane G."/>
            <person name="Meng A."/>
            <person name="Brown T."/>
            <person name="Cohen L."/>
        </authorList>
    </citation>
    <scope>NUCLEOTIDE SEQUENCE</scope>
    <source>
        <strain evidence="2">CCCM811</strain>
    </source>
</reference>
<dbReference type="AlphaFoldDB" id="A0A7S4DZJ7"/>